<feature type="region of interest" description="Imidazoleglycerol-phosphate dehydratase" evidence="12">
    <location>
        <begin position="176"/>
        <end position="365"/>
    </location>
</feature>
<dbReference type="HAMAP" id="MF_01022">
    <property type="entry name" value="Bifunc_HisB"/>
    <property type="match status" value="1"/>
</dbReference>
<dbReference type="NCBIfam" id="TIGR01261">
    <property type="entry name" value="hisB_Nterm"/>
    <property type="match status" value="1"/>
</dbReference>
<dbReference type="UniPathway" id="UPA00031">
    <property type="reaction ID" value="UER00011"/>
</dbReference>
<evidence type="ECO:0000256" key="9">
    <source>
        <dbReference type="ARBA" id="ARBA00023239"/>
    </source>
</evidence>
<keyword evidence="6 12" id="KW-0378">Hydrolase</keyword>
<dbReference type="PROSITE" id="PS00955">
    <property type="entry name" value="IGP_DEHYDRATASE_2"/>
    <property type="match status" value="1"/>
</dbReference>
<dbReference type="InterPro" id="IPR038494">
    <property type="entry name" value="IGPD_sf"/>
</dbReference>
<dbReference type="NCBIfam" id="TIGR01656">
    <property type="entry name" value="Histidinol-ppas"/>
    <property type="match status" value="1"/>
</dbReference>
<evidence type="ECO:0000256" key="8">
    <source>
        <dbReference type="ARBA" id="ARBA00023102"/>
    </source>
</evidence>
<dbReference type="CDD" id="cd07914">
    <property type="entry name" value="IGPD"/>
    <property type="match status" value="1"/>
</dbReference>
<dbReference type="Pfam" id="PF13242">
    <property type="entry name" value="Hydrolase_like"/>
    <property type="match status" value="1"/>
</dbReference>
<evidence type="ECO:0000256" key="7">
    <source>
        <dbReference type="ARBA" id="ARBA00022842"/>
    </source>
</evidence>
<dbReference type="InterPro" id="IPR020566">
    <property type="entry name" value="His_synth_bifunc_HisB"/>
</dbReference>
<dbReference type="InterPro" id="IPR000807">
    <property type="entry name" value="ImidazoleglycerolP_deHydtase"/>
</dbReference>
<keyword evidence="5 12" id="KW-0479">Metal-binding</keyword>
<reference evidence="14 15" key="1">
    <citation type="submission" date="2018-08" db="EMBL/GenBank/DDBJ databases">
        <title>A genome reference for cultivated species of the human gut microbiota.</title>
        <authorList>
            <person name="Zou Y."/>
            <person name="Xue W."/>
            <person name="Luo G."/>
        </authorList>
    </citation>
    <scope>NUCLEOTIDE SEQUENCE [LARGE SCALE GENOMIC DNA]</scope>
    <source>
        <strain evidence="14 15">AF16-14</strain>
    </source>
</reference>
<dbReference type="Proteomes" id="UP000284243">
    <property type="component" value="Unassembled WGS sequence"/>
</dbReference>
<accession>A0A412TJZ5</accession>
<dbReference type="InterPro" id="IPR005954">
    <property type="entry name" value="HisB_N"/>
</dbReference>
<dbReference type="Gene3D" id="3.40.50.1000">
    <property type="entry name" value="HAD superfamily/HAD-like"/>
    <property type="match status" value="1"/>
</dbReference>
<dbReference type="EC" id="3.1.3.15" evidence="12"/>
<dbReference type="HAMAP" id="MF_00076">
    <property type="entry name" value="HisB"/>
    <property type="match status" value="1"/>
</dbReference>
<dbReference type="NCBIfam" id="NF002111">
    <property type="entry name" value="PRK00951.2-1"/>
    <property type="match status" value="1"/>
</dbReference>
<keyword evidence="8 12" id="KW-0368">Histidine biosynthesis</keyword>
<feature type="active site" description="Nucleophile" evidence="12">
    <location>
        <position position="8"/>
    </location>
</feature>
<evidence type="ECO:0000256" key="11">
    <source>
        <dbReference type="ARBA" id="ARBA00049158"/>
    </source>
</evidence>
<dbReference type="GO" id="GO:0004424">
    <property type="term" value="F:imidazoleglycerol-phosphate dehydratase activity"/>
    <property type="evidence" value="ECO:0007669"/>
    <property type="project" value="UniProtKB-UniRule"/>
</dbReference>
<organism evidence="14 15">
    <name type="scientific">Odoribacter splanchnicus</name>
    <dbReference type="NCBI Taxonomy" id="28118"/>
    <lineage>
        <taxon>Bacteria</taxon>
        <taxon>Pseudomonadati</taxon>
        <taxon>Bacteroidota</taxon>
        <taxon>Bacteroidia</taxon>
        <taxon>Bacteroidales</taxon>
        <taxon>Odoribacteraceae</taxon>
        <taxon>Odoribacter</taxon>
    </lineage>
</organism>
<dbReference type="PANTHER" id="PTHR23133">
    <property type="entry name" value="IMIDAZOLEGLYCEROL-PHOSPHATE DEHYDRATASE HIS7"/>
    <property type="match status" value="1"/>
</dbReference>
<feature type="region of interest" description="Histidinol-phosphatase" evidence="12">
    <location>
        <begin position="1"/>
        <end position="175"/>
    </location>
</feature>
<dbReference type="SUPFAM" id="SSF54211">
    <property type="entry name" value="Ribosomal protein S5 domain 2-like"/>
    <property type="match status" value="2"/>
</dbReference>
<evidence type="ECO:0000313" key="13">
    <source>
        <dbReference type="EMBL" id="MDB9224241.1"/>
    </source>
</evidence>
<comment type="similarity">
    <text evidence="12">In the N-terminal section; belongs to the histidinol-phosphatase family.</text>
</comment>
<evidence type="ECO:0000313" key="14">
    <source>
        <dbReference type="EMBL" id="RGU54095.1"/>
    </source>
</evidence>
<evidence type="ECO:0000256" key="10">
    <source>
        <dbReference type="ARBA" id="ARBA00023268"/>
    </source>
</evidence>
<dbReference type="Pfam" id="PF00475">
    <property type="entry name" value="IGPD"/>
    <property type="match status" value="1"/>
</dbReference>
<evidence type="ECO:0000256" key="5">
    <source>
        <dbReference type="ARBA" id="ARBA00022723"/>
    </source>
</evidence>
<keyword evidence="4 12" id="KW-0028">Amino-acid biosynthesis</keyword>
<dbReference type="Proteomes" id="UP001212263">
    <property type="component" value="Unassembled WGS sequence"/>
</dbReference>
<dbReference type="RefSeq" id="WP_046450768.1">
    <property type="nucleotide sequence ID" value="NZ_JADMUD010000008.1"/>
</dbReference>
<dbReference type="InterPro" id="IPR006543">
    <property type="entry name" value="Histidinol-phos"/>
</dbReference>
<dbReference type="InterPro" id="IPR036412">
    <property type="entry name" value="HAD-like_sf"/>
</dbReference>
<dbReference type="FunFam" id="3.30.230.40:FF:000003">
    <property type="entry name" value="Imidazoleglycerol-phosphate dehydratase HisB"/>
    <property type="match status" value="1"/>
</dbReference>
<dbReference type="AlphaFoldDB" id="A0A412TJZ5"/>
<keyword evidence="3 12" id="KW-0963">Cytoplasm</keyword>
<dbReference type="InterPro" id="IPR006549">
    <property type="entry name" value="HAD-SF_hydro_IIIA"/>
</dbReference>
<comment type="cofactor">
    <cofactor evidence="1 12">
        <name>Mg(2+)</name>
        <dbReference type="ChEBI" id="CHEBI:18420"/>
    </cofactor>
</comment>
<dbReference type="GO" id="GO:0005737">
    <property type="term" value="C:cytoplasm"/>
    <property type="evidence" value="ECO:0007669"/>
    <property type="project" value="UniProtKB-SubCell"/>
</dbReference>
<comment type="caution">
    <text evidence="14">The sequence shown here is derived from an EMBL/GenBank/DDBJ whole genome shotgun (WGS) entry which is preliminary data.</text>
</comment>
<evidence type="ECO:0000313" key="15">
    <source>
        <dbReference type="Proteomes" id="UP000284243"/>
    </source>
</evidence>
<feature type="binding site" evidence="12">
    <location>
        <position position="129"/>
    </location>
    <ligand>
        <name>Mg(2+)</name>
        <dbReference type="ChEBI" id="CHEBI:18420"/>
    </ligand>
</feature>
<comment type="pathway">
    <text evidence="12">Amino-acid biosynthesis; L-histidine biosynthesis; L-histidine from 5-phospho-alpha-D-ribose 1-diphosphate: step 8/9.</text>
</comment>
<evidence type="ECO:0000256" key="4">
    <source>
        <dbReference type="ARBA" id="ARBA00022605"/>
    </source>
</evidence>
<gene>
    <name evidence="12 13" type="primary">hisB</name>
    <name evidence="14" type="ORF">DWW57_17470</name>
    <name evidence="13" type="ORF">PN645_14685</name>
</gene>
<reference evidence="13" key="2">
    <citation type="submission" date="2023-01" db="EMBL/GenBank/DDBJ databases">
        <title>Human gut microbiome strain richness.</title>
        <authorList>
            <person name="Chen-Liaw A."/>
        </authorList>
    </citation>
    <scope>NUCLEOTIDE SEQUENCE</scope>
    <source>
        <strain evidence="13">RTP21484st1_B7_RTP21484_190118</strain>
    </source>
</reference>
<sequence>MKKMLFIDRDGTIIKEPTDNFQVDRPEKLEFMPGVIGALREITGNTDFRLVMVSNQDGLGTADFPMEDFMLPQTLMLKVLESEGIVFDEICIDPSRPEEYSRFRKPGIGMVEKYLNEYLDTENSYVIGDRETDMQLAAHMGIKGIWLGEWRETDLPVVLHTDSWREITRFIISGSRKVRICRKTAETEVTVTLNLNGEGCCSIKTGLSFFDHMLEQIARHAGVDLEIGVRGDLKVDEHHTVEDTAIVLGECFAKALGSKKGIERYGFALPMDDAKAEVLLDFGGRTWLEWGVTLKREYVGDFPTEMARHFFASFCQSGQCNLHISAQGENTHHILEAVFKAFARAVRQAIRQTGGGIPSSKGCLA</sequence>
<dbReference type="GO" id="GO:0000105">
    <property type="term" value="P:L-histidine biosynthetic process"/>
    <property type="evidence" value="ECO:0007669"/>
    <property type="project" value="UniProtKB-UniRule"/>
</dbReference>
<dbReference type="InterPro" id="IPR020568">
    <property type="entry name" value="Ribosomal_Su5_D2-typ_SF"/>
</dbReference>
<dbReference type="GO" id="GO:0046872">
    <property type="term" value="F:metal ion binding"/>
    <property type="evidence" value="ECO:0007669"/>
    <property type="project" value="UniProtKB-KW"/>
</dbReference>
<comment type="pathway">
    <text evidence="2 12">Amino-acid biosynthesis; L-histidine biosynthesis; L-histidine from 5-phospho-alpha-D-ribose 1-diphosphate: step 6/9.</text>
</comment>
<comment type="catalytic activity">
    <reaction evidence="12">
        <text>D-erythro-1-(imidazol-4-yl)glycerol 3-phosphate = 3-(imidazol-4-yl)-2-oxopropyl phosphate + H2O</text>
        <dbReference type="Rhea" id="RHEA:11040"/>
        <dbReference type="ChEBI" id="CHEBI:15377"/>
        <dbReference type="ChEBI" id="CHEBI:57766"/>
        <dbReference type="ChEBI" id="CHEBI:58278"/>
        <dbReference type="EC" id="4.2.1.19"/>
    </reaction>
</comment>
<dbReference type="EC" id="4.2.1.19" evidence="12"/>
<dbReference type="InterPro" id="IPR023214">
    <property type="entry name" value="HAD_sf"/>
</dbReference>
<dbReference type="InterPro" id="IPR020565">
    <property type="entry name" value="ImidazoleglycerP_deHydtase_CS"/>
</dbReference>
<proteinExistence type="inferred from homology"/>
<dbReference type="NCBIfam" id="TIGR01662">
    <property type="entry name" value="HAD-SF-IIIA"/>
    <property type="match status" value="1"/>
</dbReference>
<comment type="caution">
    <text evidence="12">Lacks conserved residue(s) required for the propagation of feature annotation.</text>
</comment>
<comment type="similarity">
    <text evidence="12">In the C-terminal section; belongs to the imidazoleglycerol-phosphate dehydratase family.</text>
</comment>
<evidence type="ECO:0000256" key="2">
    <source>
        <dbReference type="ARBA" id="ARBA00005047"/>
    </source>
</evidence>
<dbReference type="GO" id="GO:0004401">
    <property type="term" value="F:histidinol-phosphatase activity"/>
    <property type="evidence" value="ECO:0007669"/>
    <property type="project" value="UniProtKB-UniRule"/>
</dbReference>
<keyword evidence="10 12" id="KW-0511">Multifunctional enzyme</keyword>
<dbReference type="PROSITE" id="PS00954">
    <property type="entry name" value="IGP_DEHYDRATASE_1"/>
    <property type="match status" value="1"/>
</dbReference>
<dbReference type="FunFam" id="3.30.230.40:FF:000001">
    <property type="entry name" value="Imidazoleglycerol-phosphate dehydratase HisB"/>
    <property type="match status" value="1"/>
</dbReference>
<keyword evidence="9 12" id="KW-0456">Lyase</keyword>
<evidence type="ECO:0000256" key="12">
    <source>
        <dbReference type="HAMAP-Rule" id="MF_01022"/>
    </source>
</evidence>
<dbReference type="EMBL" id="QRYC01000038">
    <property type="protein sequence ID" value="RGU54095.1"/>
    <property type="molecule type" value="Genomic_DNA"/>
</dbReference>
<comment type="catalytic activity">
    <reaction evidence="11 12">
        <text>L-histidinol phosphate + H2O = L-histidinol + phosphate</text>
        <dbReference type="Rhea" id="RHEA:14465"/>
        <dbReference type="ChEBI" id="CHEBI:15377"/>
        <dbReference type="ChEBI" id="CHEBI:43474"/>
        <dbReference type="ChEBI" id="CHEBI:57699"/>
        <dbReference type="ChEBI" id="CHEBI:57980"/>
        <dbReference type="EC" id="3.1.3.15"/>
    </reaction>
</comment>
<dbReference type="SUPFAM" id="SSF56784">
    <property type="entry name" value="HAD-like"/>
    <property type="match status" value="1"/>
</dbReference>
<evidence type="ECO:0000256" key="6">
    <source>
        <dbReference type="ARBA" id="ARBA00022801"/>
    </source>
</evidence>
<dbReference type="EMBL" id="JAQMRD010000021">
    <property type="protein sequence ID" value="MDB9224241.1"/>
    <property type="molecule type" value="Genomic_DNA"/>
</dbReference>
<comment type="subcellular location">
    <subcellularLocation>
        <location evidence="12">Cytoplasm</location>
    </subcellularLocation>
</comment>
<feature type="binding site" evidence="12">
    <location>
        <position position="10"/>
    </location>
    <ligand>
        <name>Mg(2+)</name>
        <dbReference type="ChEBI" id="CHEBI:18420"/>
    </ligand>
</feature>
<evidence type="ECO:0000256" key="3">
    <source>
        <dbReference type="ARBA" id="ARBA00022490"/>
    </source>
</evidence>
<dbReference type="NCBIfam" id="NF002114">
    <property type="entry name" value="PRK00951.2-4"/>
    <property type="match status" value="1"/>
</dbReference>
<protein>
    <recommendedName>
        <fullName evidence="12">Histidine biosynthesis bifunctional protein HisB</fullName>
    </recommendedName>
    <domain>
        <recommendedName>
            <fullName evidence="12">Histidinol-phosphatase</fullName>
            <ecNumber evidence="12">3.1.3.15</ecNumber>
        </recommendedName>
    </domain>
    <domain>
        <recommendedName>
            <fullName evidence="12">Imidazoleglycerol-phosphate dehydratase</fullName>
            <shortName evidence="12">IGPD</shortName>
            <ecNumber evidence="12">4.2.1.19</ecNumber>
        </recommendedName>
    </domain>
</protein>
<evidence type="ECO:0000256" key="1">
    <source>
        <dbReference type="ARBA" id="ARBA00001946"/>
    </source>
</evidence>
<name>A0A412TJZ5_9BACT</name>
<feature type="active site" description="Proton donor" evidence="12">
    <location>
        <position position="10"/>
    </location>
</feature>
<dbReference type="PANTHER" id="PTHR23133:SF2">
    <property type="entry name" value="IMIDAZOLEGLYCEROL-PHOSPHATE DEHYDRATASE"/>
    <property type="match status" value="1"/>
</dbReference>
<feature type="binding site" evidence="12">
    <location>
        <position position="8"/>
    </location>
    <ligand>
        <name>Mg(2+)</name>
        <dbReference type="ChEBI" id="CHEBI:18420"/>
    </ligand>
</feature>
<dbReference type="Gene3D" id="3.30.230.40">
    <property type="entry name" value="Imidazole glycerol phosphate dehydratase, domain 1"/>
    <property type="match status" value="2"/>
</dbReference>
<keyword evidence="7 12" id="KW-0460">Magnesium</keyword>
<dbReference type="NCBIfam" id="NF003937">
    <property type="entry name" value="PRK05446.1"/>
    <property type="match status" value="1"/>
</dbReference>